<dbReference type="RefSeq" id="WP_182595497.1">
    <property type="nucleotide sequence ID" value="NZ_JACIVA010000037.1"/>
</dbReference>
<proteinExistence type="predicted"/>
<keyword evidence="2" id="KW-1185">Reference proteome</keyword>
<organism evidence="1 2">
    <name type="scientific">Limosilactobacillus rudii</name>
    <dbReference type="NCBI Taxonomy" id="2759755"/>
    <lineage>
        <taxon>Bacteria</taxon>
        <taxon>Bacillati</taxon>
        <taxon>Bacillota</taxon>
        <taxon>Bacilli</taxon>
        <taxon>Lactobacillales</taxon>
        <taxon>Lactobacillaceae</taxon>
        <taxon>Limosilactobacillus</taxon>
    </lineage>
</organism>
<protein>
    <recommendedName>
        <fullName evidence="3">Ribbon-helix-helix protein CopG domain-containing protein</fullName>
    </recommendedName>
</protein>
<evidence type="ECO:0008006" key="3">
    <source>
        <dbReference type="Google" id="ProtNLM"/>
    </source>
</evidence>
<dbReference type="InterPro" id="IPR010985">
    <property type="entry name" value="Ribbon_hlx_hlx"/>
</dbReference>
<sequence length="50" mass="5645">MTTPKKRTGIRMPEKLDNQLKAIADEKGFTKNAVMLQALQIFVKKNGVKN</sequence>
<dbReference type="AlphaFoldDB" id="A0A7W3UJY4"/>
<accession>A0A7W3UJY4</accession>
<comment type="caution">
    <text evidence="1">The sequence shown here is derived from an EMBL/GenBank/DDBJ whole genome shotgun (WGS) entry which is preliminary data.</text>
</comment>
<dbReference type="GO" id="GO:0006355">
    <property type="term" value="P:regulation of DNA-templated transcription"/>
    <property type="evidence" value="ECO:0007669"/>
    <property type="project" value="InterPro"/>
</dbReference>
<gene>
    <name evidence="1" type="ORF">H5S09_02860</name>
</gene>
<dbReference type="InterPro" id="IPR013321">
    <property type="entry name" value="Arc_rbn_hlx_hlx"/>
</dbReference>
<name>A0A7W3UJY4_9LACO</name>
<evidence type="ECO:0000313" key="1">
    <source>
        <dbReference type="EMBL" id="MBB1096891.1"/>
    </source>
</evidence>
<dbReference type="EMBL" id="JACIVA010000037">
    <property type="protein sequence ID" value="MBB1096891.1"/>
    <property type="molecule type" value="Genomic_DNA"/>
</dbReference>
<dbReference type="Gene3D" id="1.10.1220.10">
    <property type="entry name" value="Met repressor-like"/>
    <property type="match status" value="1"/>
</dbReference>
<dbReference type="Proteomes" id="UP000517106">
    <property type="component" value="Unassembled WGS sequence"/>
</dbReference>
<reference evidence="1 2" key="1">
    <citation type="submission" date="2020-07" db="EMBL/GenBank/DDBJ databases">
        <title>Description of Limosilactobacillus balticus sp. nov., Limosilactobacillus agrestis sp. nov., Limosilactobacillus albertensis sp. nov., Limosilactobacillus rudii sp. nov., Limosilactobacillus fastidiosus sp. nov., five novel Limosilactobacillus species isolated from the vertebrate gastrointestinal tract, and proposal of 6 subspecies of Limosilactobacillus reuteri adapted to the gastrointestinal tract of specific vertebrate hosts.</title>
        <authorList>
            <person name="Li F."/>
            <person name="Cheng C."/>
            <person name="Zheng J."/>
            <person name="Quevedo R.M."/>
            <person name="Li J."/>
            <person name="Roos S."/>
            <person name="Gaenzle M.G."/>
            <person name="Walter J."/>
        </authorList>
    </citation>
    <scope>NUCLEOTIDE SEQUENCE [LARGE SCALE GENOMIC DNA]</scope>
    <source>
        <strain evidence="1 2">STM2_1</strain>
    </source>
</reference>
<evidence type="ECO:0000313" key="2">
    <source>
        <dbReference type="Proteomes" id="UP000517106"/>
    </source>
</evidence>
<dbReference type="SUPFAM" id="SSF47598">
    <property type="entry name" value="Ribbon-helix-helix"/>
    <property type="match status" value="1"/>
</dbReference>